<protein>
    <submittedName>
        <fullName evidence="1">Uncharacterized protein</fullName>
    </submittedName>
</protein>
<dbReference type="Proteomes" id="UP000323454">
    <property type="component" value="Unassembled WGS sequence"/>
</dbReference>
<dbReference type="RefSeq" id="WP_149854122.1">
    <property type="nucleotide sequence ID" value="NZ_VUOB01000073.1"/>
</dbReference>
<evidence type="ECO:0000313" key="1">
    <source>
        <dbReference type="EMBL" id="KAA2252667.1"/>
    </source>
</evidence>
<reference evidence="1 2" key="2">
    <citation type="submission" date="2019-09" db="EMBL/GenBank/DDBJ databases">
        <authorList>
            <person name="Jin C."/>
        </authorList>
    </citation>
    <scope>NUCLEOTIDE SEQUENCE [LARGE SCALE GENOMIC DNA]</scope>
    <source>
        <strain evidence="1 2">AN110305</strain>
    </source>
</reference>
<organism evidence="1 2">
    <name type="scientific">Solihabitans fulvus</name>
    <dbReference type="NCBI Taxonomy" id="1892852"/>
    <lineage>
        <taxon>Bacteria</taxon>
        <taxon>Bacillati</taxon>
        <taxon>Actinomycetota</taxon>
        <taxon>Actinomycetes</taxon>
        <taxon>Pseudonocardiales</taxon>
        <taxon>Pseudonocardiaceae</taxon>
        <taxon>Solihabitans</taxon>
    </lineage>
</organism>
<gene>
    <name evidence="1" type="ORF">F0L68_34675</name>
</gene>
<comment type="caution">
    <text evidence="1">The sequence shown here is derived from an EMBL/GenBank/DDBJ whole genome shotgun (WGS) entry which is preliminary data.</text>
</comment>
<proteinExistence type="predicted"/>
<keyword evidence="2" id="KW-1185">Reference proteome</keyword>
<accession>A0A5B2WRS8</accession>
<dbReference type="EMBL" id="VUOB01000073">
    <property type="protein sequence ID" value="KAA2252667.1"/>
    <property type="molecule type" value="Genomic_DNA"/>
</dbReference>
<sequence length="95" mass="10501">MHEDDWQLLTKAKRLMDLATELSPQADLDVRQSLAAMLKELLGETGTADPAVFRTCAEALRDLASRMDLRAQALDYIDGSIVERPALPAFEGGRE</sequence>
<name>A0A5B2WRS8_9PSEU</name>
<reference evidence="1 2" key="1">
    <citation type="submission" date="2019-09" db="EMBL/GenBank/DDBJ databases">
        <title>Goodfellowia gen. nov., a new genus of the Pseudonocardineae related to Actinoalloteichus, containing Goodfellowia coeruleoviolacea gen. nov., comb. nov. gen. nov., comb. nov.</title>
        <authorList>
            <person name="Labeda D."/>
        </authorList>
    </citation>
    <scope>NUCLEOTIDE SEQUENCE [LARGE SCALE GENOMIC DNA]</scope>
    <source>
        <strain evidence="1 2">AN110305</strain>
    </source>
</reference>
<evidence type="ECO:0000313" key="2">
    <source>
        <dbReference type="Proteomes" id="UP000323454"/>
    </source>
</evidence>
<dbReference type="AlphaFoldDB" id="A0A5B2WRS8"/>